<dbReference type="OrthoDB" id="428177at2759"/>
<dbReference type="GO" id="GO:0005576">
    <property type="term" value="C:extracellular region"/>
    <property type="evidence" value="ECO:0007669"/>
    <property type="project" value="UniProtKB-SubCell"/>
</dbReference>
<dbReference type="GeneID" id="28816639"/>
<dbReference type="STRING" id="149040.A0A132B7Z6"/>
<dbReference type="InterPro" id="IPR045053">
    <property type="entry name" value="MAN-like"/>
</dbReference>
<evidence type="ECO:0000256" key="6">
    <source>
        <dbReference type="ARBA" id="ARBA00022729"/>
    </source>
</evidence>
<dbReference type="EC" id="3.2.1.78" evidence="4"/>
<protein>
    <recommendedName>
        <fullName evidence="4">mannan endo-1,4-beta-mannosidase</fullName>
        <ecNumber evidence="4">3.2.1.78</ecNumber>
    </recommendedName>
</protein>
<dbReference type="Gene3D" id="3.20.20.80">
    <property type="entry name" value="Glycosidases"/>
    <property type="match status" value="1"/>
</dbReference>
<keyword evidence="6" id="KW-0732">Signal</keyword>
<keyword evidence="5" id="KW-0964">Secreted</keyword>
<evidence type="ECO:0000256" key="2">
    <source>
        <dbReference type="ARBA" id="ARBA00004613"/>
    </source>
</evidence>
<reference evidence="10 11" key="1">
    <citation type="submission" date="2015-10" db="EMBL/GenBank/DDBJ databases">
        <title>Full genome of DAOMC 229536 Phialocephala scopiformis, a fungal endophyte of spruce producing the potent anti-insectan compound rugulosin.</title>
        <authorList>
            <consortium name="DOE Joint Genome Institute"/>
            <person name="Walker A.K."/>
            <person name="Frasz S.L."/>
            <person name="Seifert K.A."/>
            <person name="Miller J.D."/>
            <person name="Mondo S.J."/>
            <person name="Labutti K."/>
            <person name="Lipzen A."/>
            <person name="Dockter R."/>
            <person name="Kennedy M."/>
            <person name="Grigoriev I.V."/>
            <person name="Spatafora J.W."/>
        </authorList>
    </citation>
    <scope>NUCLEOTIDE SEQUENCE [LARGE SCALE GENOMIC DNA]</scope>
    <source>
        <strain evidence="10 11">CBS 120377</strain>
    </source>
</reference>
<dbReference type="AlphaFoldDB" id="A0A132B7Z6"/>
<keyword evidence="8" id="KW-0326">Glycosidase</keyword>
<evidence type="ECO:0000313" key="10">
    <source>
        <dbReference type="EMBL" id="KUJ08109.1"/>
    </source>
</evidence>
<keyword evidence="7 10" id="KW-0378">Hydrolase</keyword>
<proteinExistence type="inferred from homology"/>
<dbReference type="GO" id="GO:0016985">
    <property type="term" value="F:mannan endo-1,4-beta-mannosidase activity"/>
    <property type="evidence" value="ECO:0007669"/>
    <property type="project" value="UniProtKB-EC"/>
</dbReference>
<accession>A0A132B7Z6</accession>
<organism evidence="10 11">
    <name type="scientific">Mollisia scopiformis</name>
    <name type="common">Conifer needle endophyte fungus</name>
    <name type="synonym">Phialocephala scopiformis</name>
    <dbReference type="NCBI Taxonomy" id="149040"/>
    <lineage>
        <taxon>Eukaryota</taxon>
        <taxon>Fungi</taxon>
        <taxon>Dikarya</taxon>
        <taxon>Ascomycota</taxon>
        <taxon>Pezizomycotina</taxon>
        <taxon>Leotiomycetes</taxon>
        <taxon>Helotiales</taxon>
        <taxon>Mollisiaceae</taxon>
        <taxon>Mollisia</taxon>
    </lineage>
</organism>
<name>A0A132B7Z6_MOLSC</name>
<evidence type="ECO:0000256" key="5">
    <source>
        <dbReference type="ARBA" id="ARBA00022525"/>
    </source>
</evidence>
<evidence type="ECO:0000256" key="8">
    <source>
        <dbReference type="ARBA" id="ARBA00023295"/>
    </source>
</evidence>
<dbReference type="KEGG" id="psco:LY89DRAFT_349946"/>
<dbReference type="InterPro" id="IPR017853">
    <property type="entry name" value="GH"/>
</dbReference>
<gene>
    <name evidence="10" type="ORF">LY89DRAFT_349946</name>
</gene>
<sequence>MRLKRLHVPQLARFLLFHSSVVAFPRVIMTIIKFLFLGFCSLAATSPSPSAWTTKLQSFAPMLSSMFPQGGPLTPQILQSFLEPNEANIARNSYVYRDGTSLRLLGDQWTASGANVYWLGLDENVTPPAGQPFYAPTRASYPTKGRITEVMATLVTMGAKLIRSQTLGVSTGNPLSLLPSPGNYNEAAFDTMDWSVFQARQHGLRIFAPLTDNYDYYHGGKFNFLRWAGLNISGTNNAKLPPDTLQFYTNDTIIASFKDYITHLMTHVNSYTGVSYADDPTIIGYETGNELGGIVFGDKNVPVKWTREICQLIKTLGPNKLCIDGTYGINTTHFAVSEIDIFSDHFYPLNNTKLTADINQVESADRVYLAGEIEWTGLSGGDSLQSFYDTILARQNETKPVVAGSMFWSLFGHDVPDCNNRDT</sequence>
<feature type="domain" description="Glycoside hydrolase family 5" evidence="9">
    <location>
        <begin position="145"/>
        <end position="371"/>
    </location>
</feature>
<dbReference type="PANTHER" id="PTHR31451">
    <property type="match status" value="1"/>
</dbReference>
<dbReference type="Pfam" id="PF26410">
    <property type="entry name" value="GH5_mannosidase"/>
    <property type="match status" value="1"/>
</dbReference>
<dbReference type="EMBL" id="KQ947437">
    <property type="protein sequence ID" value="KUJ08109.1"/>
    <property type="molecule type" value="Genomic_DNA"/>
</dbReference>
<dbReference type="SUPFAM" id="SSF51445">
    <property type="entry name" value="(Trans)glycosidases"/>
    <property type="match status" value="1"/>
</dbReference>
<dbReference type="Proteomes" id="UP000070700">
    <property type="component" value="Unassembled WGS sequence"/>
</dbReference>
<evidence type="ECO:0000256" key="3">
    <source>
        <dbReference type="ARBA" id="ARBA00005641"/>
    </source>
</evidence>
<evidence type="ECO:0000313" key="11">
    <source>
        <dbReference type="Proteomes" id="UP000070700"/>
    </source>
</evidence>
<evidence type="ECO:0000256" key="4">
    <source>
        <dbReference type="ARBA" id="ARBA00012706"/>
    </source>
</evidence>
<evidence type="ECO:0000256" key="1">
    <source>
        <dbReference type="ARBA" id="ARBA00001678"/>
    </source>
</evidence>
<comment type="subcellular location">
    <subcellularLocation>
        <location evidence="2">Secreted</location>
    </subcellularLocation>
</comment>
<dbReference type="RefSeq" id="XP_018062464.1">
    <property type="nucleotide sequence ID" value="XM_018206913.1"/>
</dbReference>
<keyword evidence="11" id="KW-1185">Reference proteome</keyword>
<comment type="similarity">
    <text evidence="3">Belongs to the glycosyl hydrolase 5 (cellulase A) family.</text>
</comment>
<dbReference type="InterPro" id="IPR001547">
    <property type="entry name" value="Glyco_hydro_5"/>
</dbReference>
<comment type="catalytic activity">
    <reaction evidence="1">
        <text>Random hydrolysis of (1-&gt;4)-beta-D-mannosidic linkages in mannans, galactomannans and glucomannans.</text>
        <dbReference type="EC" id="3.2.1.78"/>
    </reaction>
</comment>
<dbReference type="InParanoid" id="A0A132B7Z6"/>
<dbReference type="PANTHER" id="PTHR31451:SF39">
    <property type="entry name" value="MANNAN ENDO-1,4-BETA-MANNOSIDASE 1"/>
    <property type="match status" value="1"/>
</dbReference>
<evidence type="ECO:0000256" key="7">
    <source>
        <dbReference type="ARBA" id="ARBA00022801"/>
    </source>
</evidence>
<evidence type="ECO:0000259" key="9">
    <source>
        <dbReference type="Pfam" id="PF26410"/>
    </source>
</evidence>